<dbReference type="InterPro" id="IPR037143">
    <property type="entry name" value="4-PPantetheinyl_Trfase_dom_sf"/>
</dbReference>
<evidence type="ECO:0000259" key="2">
    <source>
        <dbReference type="Pfam" id="PF01648"/>
    </source>
</evidence>
<keyword evidence="1 3" id="KW-0808">Transferase</keyword>
<comment type="caution">
    <text evidence="3">The sequence shown here is derived from an EMBL/GenBank/DDBJ whole genome shotgun (WGS) entry which is preliminary data.</text>
</comment>
<evidence type="ECO:0000256" key="1">
    <source>
        <dbReference type="ARBA" id="ARBA00022679"/>
    </source>
</evidence>
<reference evidence="3 4" key="1">
    <citation type="submission" date="2019-07" db="EMBL/GenBank/DDBJ databases">
        <title>Draft Genome Sequences of Bacteroides pyogenes Strains Isolated from the Uterus Holstein Dairy Cows with Metritis.</title>
        <authorList>
            <person name="Cunha F."/>
            <person name="Galvao K.N."/>
            <person name="Jeon S.J."/>
            <person name="Jeong K.C."/>
        </authorList>
    </citation>
    <scope>NUCLEOTIDE SEQUENCE [LARGE SCALE GENOMIC DNA]</scope>
    <source>
        <strain evidence="3 4">KG-31</strain>
    </source>
</reference>
<feature type="domain" description="4'-phosphopantetheinyl transferase" evidence="2">
    <location>
        <begin position="106"/>
        <end position="187"/>
    </location>
</feature>
<protein>
    <submittedName>
        <fullName evidence="3">4'-phosphopantetheinyl transferase superfamily protein</fullName>
    </submittedName>
</protein>
<dbReference type="SUPFAM" id="SSF56214">
    <property type="entry name" value="4'-phosphopantetheinyl transferase"/>
    <property type="match status" value="2"/>
</dbReference>
<dbReference type="AlphaFoldDB" id="A0A5D3FVS4"/>
<name>A0A5D3FVS4_9BACE</name>
<sequence length="217" mass="24813">MALLLEHKTEGLHWAVWRMDETPEALIALLPAACREEYGRECRSFASVQRRQEWLSVRVLLHVMCPSAGRIAYSPHGKPFLTDRSAFIGISHTKGYAAVILSPASAVGIDIERYSSRVDRVASRFLRDDEVVLPFRGETLWSRLLHWSAKETVYKCMENPDADLRKLRLSRFVPAEAGVVEVEEYATGRHQVFTVGYRLHPDFVLTWTAENDCPKRE</sequence>
<dbReference type="EMBL" id="VKLW01000020">
    <property type="protein sequence ID" value="TYK33112.1"/>
    <property type="molecule type" value="Genomic_DNA"/>
</dbReference>
<dbReference type="Gene3D" id="3.90.470.20">
    <property type="entry name" value="4'-phosphopantetheinyl transferase domain"/>
    <property type="match status" value="1"/>
</dbReference>
<proteinExistence type="predicted"/>
<dbReference type="GO" id="GO:0000287">
    <property type="term" value="F:magnesium ion binding"/>
    <property type="evidence" value="ECO:0007669"/>
    <property type="project" value="InterPro"/>
</dbReference>
<organism evidence="3 4">
    <name type="scientific">Bacteroides pyogenes</name>
    <dbReference type="NCBI Taxonomy" id="310300"/>
    <lineage>
        <taxon>Bacteria</taxon>
        <taxon>Pseudomonadati</taxon>
        <taxon>Bacteroidota</taxon>
        <taxon>Bacteroidia</taxon>
        <taxon>Bacteroidales</taxon>
        <taxon>Bacteroidaceae</taxon>
        <taxon>Bacteroides</taxon>
    </lineage>
</organism>
<dbReference type="GO" id="GO:0008897">
    <property type="term" value="F:holo-[acyl-carrier-protein] synthase activity"/>
    <property type="evidence" value="ECO:0007669"/>
    <property type="project" value="InterPro"/>
</dbReference>
<gene>
    <name evidence="3" type="ORF">FNJ60_09740</name>
</gene>
<dbReference type="Pfam" id="PF01648">
    <property type="entry name" value="ACPS"/>
    <property type="match status" value="1"/>
</dbReference>
<keyword evidence="4" id="KW-1185">Reference proteome</keyword>
<dbReference type="Proteomes" id="UP000324383">
    <property type="component" value="Unassembled WGS sequence"/>
</dbReference>
<accession>A0A5D3FVS4</accession>
<dbReference type="RefSeq" id="WP_148730596.1">
    <property type="nucleotide sequence ID" value="NZ_VKLW01000020.1"/>
</dbReference>
<dbReference type="InterPro" id="IPR008278">
    <property type="entry name" value="4-PPantetheinyl_Trfase_dom"/>
</dbReference>
<evidence type="ECO:0000313" key="4">
    <source>
        <dbReference type="Proteomes" id="UP000324383"/>
    </source>
</evidence>
<evidence type="ECO:0000313" key="3">
    <source>
        <dbReference type="EMBL" id="TYK33112.1"/>
    </source>
</evidence>